<dbReference type="EMBL" id="ML976985">
    <property type="protein sequence ID" value="KAF1959405.1"/>
    <property type="molecule type" value="Genomic_DNA"/>
</dbReference>
<evidence type="ECO:0000313" key="1">
    <source>
        <dbReference type="EMBL" id="KAF1959405.1"/>
    </source>
</evidence>
<accession>A0A6A5U3F8</accession>
<keyword evidence="2" id="KW-1185">Reference proteome</keyword>
<gene>
    <name evidence="1" type="ORF">CC80DRAFT_490333</name>
</gene>
<dbReference type="AlphaFoldDB" id="A0A6A5U3F8"/>
<dbReference type="OrthoDB" id="5413827at2759"/>
<reference evidence="1" key="1">
    <citation type="journal article" date="2020" name="Stud. Mycol.">
        <title>101 Dothideomycetes genomes: a test case for predicting lifestyles and emergence of pathogens.</title>
        <authorList>
            <person name="Haridas S."/>
            <person name="Albert R."/>
            <person name="Binder M."/>
            <person name="Bloem J."/>
            <person name="Labutti K."/>
            <person name="Salamov A."/>
            <person name="Andreopoulos B."/>
            <person name="Baker S."/>
            <person name="Barry K."/>
            <person name="Bills G."/>
            <person name="Bluhm B."/>
            <person name="Cannon C."/>
            <person name="Castanera R."/>
            <person name="Culley D."/>
            <person name="Daum C."/>
            <person name="Ezra D."/>
            <person name="Gonzalez J."/>
            <person name="Henrissat B."/>
            <person name="Kuo A."/>
            <person name="Liang C."/>
            <person name="Lipzen A."/>
            <person name="Lutzoni F."/>
            <person name="Magnuson J."/>
            <person name="Mondo S."/>
            <person name="Nolan M."/>
            <person name="Ohm R."/>
            <person name="Pangilinan J."/>
            <person name="Park H.-J."/>
            <person name="Ramirez L."/>
            <person name="Alfaro M."/>
            <person name="Sun H."/>
            <person name="Tritt A."/>
            <person name="Yoshinaga Y."/>
            <person name="Zwiers L.-H."/>
            <person name="Turgeon B."/>
            <person name="Goodwin S."/>
            <person name="Spatafora J."/>
            <person name="Crous P."/>
            <person name="Grigoriev I."/>
        </authorList>
    </citation>
    <scope>NUCLEOTIDE SEQUENCE</scope>
    <source>
        <strain evidence="1">CBS 675.92</strain>
    </source>
</reference>
<dbReference type="Proteomes" id="UP000800035">
    <property type="component" value="Unassembled WGS sequence"/>
</dbReference>
<evidence type="ECO:0000313" key="2">
    <source>
        <dbReference type="Proteomes" id="UP000800035"/>
    </source>
</evidence>
<sequence>MPTRKQISHLKKRSKEGAANEKFHSILEEKLQKITARNQQLSPLLRLPAELRNKIYSLVLGGCNIPDDLPLTRPHFLALLATCRQTNTETRTLPFTLNTVLLHEGNDLGKLVRYPNRISQNMTTLELRWQLESFSRSDGFTRSEYPP</sequence>
<protein>
    <submittedName>
        <fullName evidence="1">Uncharacterized protein</fullName>
    </submittedName>
</protein>
<proteinExistence type="predicted"/>
<dbReference type="PANTHER" id="PTHR38790">
    <property type="entry name" value="2EXR DOMAIN-CONTAINING PROTEIN-RELATED"/>
    <property type="match status" value="1"/>
</dbReference>
<dbReference type="PANTHER" id="PTHR38790:SF4">
    <property type="entry name" value="2EXR DOMAIN-CONTAINING PROTEIN"/>
    <property type="match status" value="1"/>
</dbReference>
<name>A0A6A5U3F8_9PLEO</name>
<organism evidence="1 2">
    <name type="scientific">Byssothecium circinans</name>
    <dbReference type="NCBI Taxonomy" id="147558"/>
    <lineage>
        <taxon>Eukaryota</taxon>
        <taxon>Fungi</taxon>
        <taxon>Dikarya</taxon>
        <taxon>Ascomycota</taxon>
        <taxon>Pezizomycotina</taxon>
        <taxon>Dothideomycetes</taxon>
        <taxon>Pleosporomycetidae</taxon>
        <taxon>Pleosporales</taxon>
        <taxon>Massarineae</taxon>
        <taxon>Massarinaceae</taxon>
        <taxon>Byssothecium</taxon>
    </lineage>
</organism>